<gene>
    <name evidence="1" type="ORF">NZ47_09580</name>
</gene>
<dbReference type="STRING" id="82374.NZ47_09580"/>
<dbReference type="RefSeq" id="WP_039209787.1">
    <property type="nucleotide sequence ID" value="NZ_JSCE01000183.1"/>
</dbReference>
<dbReference type="AlphaFoldDB" id="A0A0B2K088"/>
<dbReference type="EMBL" id="JSCE01000183">
    <property type="protein sequence ID" value="KHM51622.1"/>
    <property type="molecule type" value="Genomic_DNA"/>
</dbReference>
<comment type="caution">
    <text evidence="1">The sequence shown here is derived from an EMBL/GenBank/DDBJ whole genome shotgun (WGS) entry which is preliminary data.</text>
</comment>
<name>A0A0B2K088_9FIRM</name>
<dbReference type="Proteomes" id="UP000030993">
    <property type="component" value="Unassembled WGS sequence"/>
</dbReference>
<keyword evidence="1" id="KW-0808">Transferase</keyword>
<dbReference type="GO" id="GO:0032259">
    <property type="term" value="P:methylation"/>
    <property type="evidence" value="ECO:0007669"/>
    <property type="project" value="UniProtKB-KW"/>
</dbReference>
<proteinExistence type="predicted"/>
<protein>
    <submittedName>
        <fullName evidence="1">Methyltransferase</fullName>
    </submittedName>
</protein>
<dbReference type="SUPFAM" id="SSF53335">
    <property type="entry name" value="S-adenosyl-L-methionine-dependent methyltransferases"/>
    <property type="match status" value="1"/>
</dbReference>
<accession>A0A0B2K088</accession>
<keyword evidence="1" id="KW-0489">Methyltransferase</keyword>
<sequence>MDNQKPILDPCCGSKMFWFDKNNPLVTFCDNREVEKHEYYPNCYLEIKPDILCDFRHLPFADETFWHIVFDPPHLKWAGKKSIMREKYGALDATWPELIHEGFNECWRVLKTNGTLIFKWSSIQIPLSELLKHIDKKPLYGHRSGKGMNTHWLAFFKGEGK</sequence>
<organism evidence="1 2">
    <name type="scientific">Anaerovibrio lipolyticus</name>
    <dbReference type="NCBI Taxonomy" id="82374"/>
    <lineage>
        <taxon>Bacteria</taxon>
        <taxon>Bacillati</taxon>
        <taxon>Bacillota</taxon>
        <taxon>Negativicutes</taxon>
        <taxon>Selenomonadales</taxon>
        <taxon>Selenomonadaceae</taxon>
        <taxon>Anaerovibrio</taxon>
    </lineage>
</organism>
<dbReference type="InterPro" id="IPR029063">
    <property type="entry name" value="SAM-dependent_MTases_sf"/>
</dbReference>
<evidence type="ECO:0000313" key="2">
    <source>
        <dbReference type="Proteomes" id="UP000030993"/>
    </source>
</evidence>
<keyword evidence="2" id="KW-1185">Reference proteome</keyword>
<reference evidence="1 2" key="1">
    <citation type="journal article" date="2013" name="PLoS ONE">
        <title>Identification and characterization of three novel lipases belonging to families II and V from Anaerovibrio lipolyticus 5ST.</title>
        <authorList>
            <person name="Prive F."/>
            <person name="Kaderbhai N.N."/>
            <person name="Girdwood S."/>
            <person name="Worgan H.J."/>
            <person name="Pinloche E."/>
            <person name="Scollan N.D."/>
            <person name="Huws S.A."/>
            <person name="Newbold C.J."/>
        </authorList>
    </citation>
    <scope>NUCLEOTIDE SEQUENCE [LARGE SCALE GENOMIC DNA]</scope>
    <source>
        <strain evidence="1 2">5S</strain>
    </source>
</reference>
<dbReference type="GO" id="GO:0008168">
    <property type="term" value="F:methyltransferase activity"/>
    <property type="evidence" value="ECO:0007669"/>
    <property type="project" value="UniProtKB-KW"/>
</dbReference>
<dbReference type="Gene3D" id="3.40.50.150">
    <property type="entry name" value="Vaccinia Virus protein VP39"/>
    <property type="match status" value="1"/>
</dbReference>
<evidence type="ECO:0000313" key="1">
    <source>
        <dbReference type="EMBL" id="KHM51622.1"/>
    </source>
</evidence>